<proteinExistence type="predicted"/>
<evidence type="ECO:0000313" key="3">
    <source>
        <dbReference type="Proteomes" id="UP000282597"/>
    </source>
</evidence>
<feature type="domain" description="Tyr recombinase" evidence="1">
    <location>
        <begin position="5"/>
        <end position="76"/>
    </location>
</feature>
<gene>
    <name evidence="2" type="ORF">MCB1EB_1226</name>
</gene>
<dbReference type="EMBL" id="AP018150">
    <property type="protein sequence ID" value="BBE09387.1"/>
    <property type="molecule type" value="Genomic_DNA"/>
</dbReference>
<dbReference type="GO" id="GO:0003677">
    <property type="term" value="F:DNA binding"/>
    <property type="evidence" value="ECO:0007669"/>
    <property type="project" value="InterPro"/>
</dbReference>
<dbReference type="Gene3D" id="1.10.443.10">
    <property type="entry name" value="Intergrase catalytic core"/>
    <property type="match status" value="1"/>
</dbReference>
<dbReference type="GO" id="GO:0006310">
    <property type="term" value="P:DNA recombination"/>
    <property type="evidence" value="ECO:0007669"/>
    <property type="project" value="InterPro"/>
</dbReference>
<keyword evidence="3" id="KW-1185">Reference proteome</keyword>
<dbReference type="AlphaFoldDB" id="A0A2Z6EVA5"/>
<dbReference type="InterPro" id="IPR011010">
    <property type="entry name" value="DNA_brk_join_enz"/>
</dbReference>
<dbReference type="InterPro" id="IPR013762">
    <property type="entry name" value="Integrase-like_cat_sf"/>
</dbReference>
<evidence type="ECO:0000313" key="2">
    <source>
        <dbReference type="EMBL" id="BBE09387.1"/>
    </source>
</evidence>
<reference evidence="2 3" key="1">
    <citation type="journal article" date="2018" name="Microbes Environ.">
        <title>Comparative Genomic Insights into Endofungal Lifestyles of Two Bacterial Endosymbionts, Mycoavidus cysteinexigens and Burkholderia rhizoxinica.</title>
        <authorList>
            <person name="Sharmin D."/>
            <person name="Guo Y."/>
            <person name="Nishizawa T."/>
            <person name="Ohshima S."/>
            <person name="Sato Y."/>
            <person name="Takashima Y."/>
            <person name="Narisawa K."/>
            <person name="Ohta H."/>
        </authorList>
    </citation>
    <scope>NUCLEOTIDE SEQUENCE [LARGE SCALE GENOMIC DNA]</scope>
    <source>
        <strain evidence="2 3">B1-EB</strain>
    </source>
</reference>
<dbReference type="GO" id="GO:0015074">
    <property type="term" value="P:DNA integration"/>
    <property type="evidence" value="ECO:0007669"/>
    <property type="project" value="InterPro"/>
</dbReference>
<dbReference type="KEGG" id="mcys:MCB1EB_1226"/>
<dbReference type="InterPro" id="IPR002104">
    <property type="entry name" value="Integrase_catalytic"/>
</dbReference>
<sequence length="82" mass="9221">MDLVVNELGARVALKTLQAMFAQARTAAGLCAEEYQFRDLRAKAGTDKAELSGDIRRAQKQLGHTSIKMTEHYVRNRWGEKV</sequence>
<accession>A0A2Z6EVA5</accession>
<dbReference type="Pfam" id="PF00589">
    <property type="entry name" value="Phage_integrase"/>
    <property type="match status" value="1"/>
</dbReference>
<organism evidence="2 3">
    <name type="scientific">Mycoavidus cysteinexigens</name>
    <dbReference type="NCBI Taxonomy" id="1553431"/>
    <lineage>
        <taxon>Bacteria</taxon>
        <taxon>Pseudomonadati</taxon>
        <taxon>Pseudomonadota</taxon>
        <taxon>Betaproteobacteria</taxon>
        <taxon>Burkholderiales</taxon>
        <taxon>Burkholderiaceae</taxon>
        <taxon>Mycoavidus</taxon>
    </lineage>
</organism>
<protein>
    <submittedName>
        <fullName evidence="2">Integrase family protein</fullName>
    </submittedName>
</protein>
<dbReference type="Proteomes" id="UP000282597">
    <property type="component" value="Chromosome"/>
</dbReference>
<dbReference type="SUPFAM" id="SSF56349">
    <property type="entry name" value="DNA breaking-rejoining enzymes"/>
    <property type="match status" value="1"/>
</dbReference>
<evidence type="ECO:0000259" key="1">
    <source>
        <dbReference type="Pfam" id="PF00589"/>
    </source>
</evidence>
<name>A0A2Z6EVA5_9BURK</name>